<evidence type="ECO:0000256" key="3">
    <source>
        <dbReference type="SAM" id="MobiDB-lite"/>
    </source>
</evidence>
<keyword evidence="6" id="KW-1185">Reference proteome</keyword>
<dbReference type="SMART" id="SM00906">
    <property type="entry name" value="Fungal_trans"/>
    <property type="match status" value="1"/>
</dbReference>
<evidence type="ECO:0000313" key="6">
    <source>
        <dbReference type="Proteomes" id="UP001391051"/>
    </source>
</evidence>
<organism evidence="5 6">
    <name type="scientific">Apiospora aurea</name>
    <dbReference type="NCBI Taxonomy" id="335848"/>
    <lineage>
        <taxon>Eukaryota</taxon>
        <taxon>Fungi</taxon>
        <taxon>Dikarya</taxon>
        <taxon>Ascomycota</taxon>
        <taxon>Pezizomycotina</taxon>
        <taxon>Sordariomycetes</taxon>
        <taxon>Xylariomycetidae</taxon>
        <taxon>Amphisphaeriales</taxon>
        <taxon>Apiosporaceae</taxon>
        <taxon>Apiospora</taxon>
    </lineage>
</organism>
<comment type="caution">
    <text evidence="5">The sequence shown here is derived from an EMBL/GenBank/DDBJ whole genome shotgun (WGS) entry which is preliminary data.</text>
</comment>
<reference evidence="5 6" key="1">
    <citation type="submission" date="2023-01" db="EMBL/GenBank/DDBJ databases">
        <title>Analysis of 21 Apiospora genomes using comparative genomics revels a genus with tremendous synthesis potential of carbohydrate active enzymes and secondary metabolites.</title>
        <authorList>
            <person name="Sorensen T."/>
        </authorList>
    </citation>
    <scope>NUCLEOTIDE SEQUENCE [LARGE SCALE GENOMIC DNA]</scope>
    <source>
        <strain evidence="5 6">CBS 24483</strain>
    </source>
</reference>
<accession>A0ABR1Q7S4</accession>
<feature type="region of interest" description="Disordered" evidence="3">
    <location>
        <begin position="1"/>
        <end position="63"/>
    </location>
</feature>
<protein>
    <submittedName>
        <fullName evidence="5">Fungal specific transcription factor</fullName>
    </submittedName>
</protein>
<dbReference type="EMBL" id="JAQQWE010000006">
    <property type="protein sequence ID" value="KAK7948357.1"/>
    <property type="molecule type" value="Genomic_DNA"/>
</dbReference>
<evidence type="ECO:0000256" key="2">
    <source>
        <dbReference type="ARBA" id="ARBA00023242"/>
    </source>
</evidence>
<proteinExistence type="predicted"/>
<feature type="region of interest" description="Disordered" evidence="3">
    <location>
        <begin position="538"/>
        <end position="571"/>
    </location>
</feature>
<feature type="compositionally biased region" description="Low complexity" evidence="3">
    <location>
        <begin position="13"/>
        <end position="25"/>
    </location>
</feature>
<dbReference type="RefSeq" id="XP_066697863.1">
    <property type="nucleotide sequence ID" value="XM_066845465.1"/>
</dbReference>
<dbReference type="CDD" id="cd12148">
    <property type="entry name" value="fungal_TF_MHR"/>
    <property type="match status" value="1"/>
</dbReference>
<gene>
    <name evidence="5" type="ORF">PG986_009243</name>
</gene>
<dbReference type="Proteomes" id="UP001391051">
    <property type="component" value="Unassembled WGS sequence"/>
</dbReference>
<dbReference type="InterPro" id="IPR050613">
    <property type="entry name" value="Sec_Metabolite_Reg"/>
</dbReference>
<comment type="subcellular location">
    <subcellularLocation>
        <location evidence="1">Nucleus</location>
    </subcellularLocation>
</comment>
<dbReference type="PANTHER" id="PTHR31001">
    <property type="entry name" value="UNCHARACTERIZED TRANSCRIPTIONAL REGULATORY PROTEIN"/>
    <property type="match status" value="1"/>
</dbReference>
<feature type="domain" description="Xylanolytic transcriptional activator regulatory" evidence="4">
    <location>
        <begin position="288"/>
        <end position="362"/>
    </location>
</feature>
<name>A0ABR1Q7S4_9PEZI</name>
<evidence type="ECO:0000313" key="5">
    <source>
        <dbReference type="EMBL" id="KAK7948357.1"/>
    </source>
</evidence>
<evidence type="ECO:0000259" key="4">
    <source>
        <dbReference type="SMART" id="SM00906"/>
    </source>
</evidence>
<dbReference type="GeneID" id="92078527"/>
<dbReference type="Pfam" id="PF04082">
    <property type="entry name" value="Fungal_trans"/>
    <property type="match status" value="1"/>
</dbReference>
<keyword evidence="2" id="KW-0539">Nucleus</keyword>
<dbReference type="InterPro" id="IPR007219">
    <property type="entry name" value="XnlR_reg_dom"/>
</dbReference>
<sequence>MVPQPQQPSPGIAPRLESPSAASSAPKRRRLSATAYSEPITPAATPSTNLPEPREPGYLGPTSFMPVFEEAQSHLLTPSMTDPAVAALADPSDMSASSSTSQPRESEETLKLCLEVLSCIPPRSTSEVLFTRNVNPNDTWLPGGRLRLARSLYEAFGASLEGNRHYSQLREMASILCSNSKARFIEDQDDPEEYMSSFCGTQMRWESLGILFTYWAFSASLTRDTDIDPVGQNVFTGRQMSRRFTNCVSKCIDICRKLGAPPNTLFVYVCFRHMLLESNVSGDASLETWRAHAELVAITTFLGLHCIPRTTPYEPSVSSEIKRRLFACVYNIDKVVSSFTGRPPLLNARHVSTPLPLDIDDEVLLGDRERLLEVARTPEISDERHFYDNKLKSVTIMRARGMMAFIRNDILDISLGQIHGDVAASLSQLRQRELETFAGFPDVLVFRLDELENTTLSSATRYSKLLVRLEHLQNLFFIQRLYAKHGQSDRSELLTISFEMVSLTVYFWTHRDWFRDILGGLRWHLPRLWMLPPRATTTPLAEGDQSHQGPLLSPPNPSSSAADFGSKPPPKRSQIIRQLSLLVGFLEWIRPAAPNSELCQTVARIVRHVLDQTLDGPPRGAGPEDAAVDWGTAEFATDVSNYFNFDLLDTFDWL</sequence>
<dbReference type="PANTHER" id="PTHR31001:SF40">
    <property type="entry name" value="ZN(II)2CYS6 TRANSCRIPTION FACTOR (EUROFUNG)"/>
    <property type="match status" value="1"/>
</dbReference>
<evidence type="ECO:0000256" key="1">
    <source>
        <dbReference type="ARBA" id="ARBA00004123"/>
    </source>
</evidence>